<evidence type="ECO:0000259" key="2">
    <source>
        <dbReference type="Pfam" id="PF18657"/>
    </source>
</evidence>
<evidence type="ECO:0000259" key="4">
    <source>
        <dbReference type="Pfam" id="PF18887"/>
    </source>
</evidence>
<dbReference type="Pfam" id="PF18676">
    <property type="entry name" value="MBG_2"/>
    <property type="match status" value="3"/>
</dbReference>
<feature type="domain" description="MBG" evidence="4">
    <location>
        <begin position="946"/>
        <end position="1007"/>
    </location>
</feature>
<accession>A0A1M7KXL7</accession>
<dbReference type="InterPro" id="IPR043772">
    <property type="entry name" value="MBG_3"/>
</dbReference>
<feature type="domain" description="MBG" evidence="3">
    <location>
        <begin position="862"/>
        <end position="934"/>
    </location>
</feature>
<dbReference type="InterPro" id="IPR041248">
    <property type="entry name" value="YDG"/>
</dbReference>
<keyword evidence="7" id="KW-1185">Reference proteome</keyword>
<keyword evidence="1" id="KW-0732">Signal</keyword>
<evidence type="ECO:0000259" key="5">
    <source>
        <dbReference type="Pfam" id="PF18962"/>
    </source>
</evidence>
<feature type="domain" description="MBG" evidence="4">
    <location>
        <begin position="1873"/>
        <end position="1938"/>
    </location>
</feature>
<dbReference type="STRING" id="143223.SAMN05878281_1633"/>
<dbReference type="Pfam" id="PF18962">
    <property type="entry name" value="Por_Secre_tail"/>
    <property type="match status" value="1"/>
</dbReference>
<feature type="domain" description="Secretion system C-terminal sorting" evidence="5">
    <location>
        <begin position="2348"/>
        <end position="2423"/>
    </location>
</feature>
<feature type="domain" description="MBG" evidence="4">
    <location>
        <begin position="1589"/>
        <end position="1654"/>
    </location>
</feature>
<dbReference type="InterPro" id="IPR026444">
    <property type="entry name" value="Secre_tail"/>
</dbReference>
<dbReference type="Pfam" id="PF18657">
    <property type="entry name" value="YDG"/>
    <property type="match status" value="1"/>
</dbReference>
<evidence type="ECO:0000313" key="7">
    <source>
        <dbReference type="Proteomes" id="UP000190235"/>
    </source>
</evidence>
<feature type="domain" description="YDG" evidence="2">
    <location>
        <begin position="774"/>
        <end position="851"/>
    </location>
</feature>
<feature type="domain" description="MBG" evidence="4">
    <location>
        <begin position="1447"/>
        <end position="1512"/>
    </location>
</feature>
<feature type="domain" description="MBG" evidence="3">
    <location>
        <begin position="1011"/>
        <end position="1101"/>
    </location>
</feature>
<dbReference type="EMBL" id="LT670848">
    <property type="protein sequence ID" value="SHM69814.1"/>
    <property type="molecule type" value="Genomic_DNA"/>
</dbReference>
<evidence type="ECO:0008006" key="8">
    <source>
        <dbReference type="Google" id="ProtNLM"/>
    </source>
</evidence>
<evidence type="ECO:0000313" key="6">
    <source>
        <dbReference type="EMBL" id="SHM69814.1"/>
    </source>
</evidence>
<dbReference type="InterPro" id="IPR041286">
    <property type="entry name" value="MBG_2"/>
</dbReference>
<evidence type="ECO:0000256" key="1">
    <source>
        <dbReference type="ARBA" id="ARBA00022729"/>
    </source>
</evidence>
<name>A0A1M7KXL7_9FLAO</name>
<dbReference type="Pfam" id="PF18887">
    <property type="entry name" value="MBG_3"/>
    <property type="match status" value="7"/>
</dbReference>
<dbReference type="NCBIfam" id="TIGR04183">
    <property type="entry name" value="Por_Secre_tail"/>
    <property type="match status" value="1"/>
</dbReference>
<sequence>MQCLIYRRTVNMTKPPPPMKKIYLVVIMLFISFSSFSQTEVFDWFFPSDLSSTPPSQNITVAGITATYFSPNTIVSDPDGQGGPMVLVSGPQSSTTNSVTITFSSPVDLISLEALEFSPGRSWVFTPTGGSNSTVTRSIAAANFTSNVRTLVSLNWTGVSGFTITRSGGGASAFPVDKFLITSGASNNAPVIGGTVASQPVNDNGTIAPFSAITTTDTDGDNLSATITLDANSKGVLSGTGLSGSGPYTISSRTPASLQSSLRALSFNPADNRSANSETTTFTVVINDGTDTDTDNTTTVISNSVAPTVTGVAVPANGTYVEGQNIDFNISFSEAVDISTTGGTPQLAINIGGVTRYASYILGSGNTIVAFRYVVQQGDIDTDGISVSNAISSNGGTIKDTGGKNANLTLNNVGSTSSVLVDTFAPVIASVSVPVNATYAAGQNLEFTVNFNEIVSVTGSPQLSITVGENTRTATYQSGSGTSALVFGYTVQGGEFDNDGIAIESLIANGGSIKDTATNDADLTLNSVGTTTGVLVEAIAPVIVSVAVPSNGSYKEGQNIDFNITFSEAVDIITTGGTPQLAINIGGVTRQASYIMGSGNTVVAFRYVVQAGETDNDGIEVGSLVTAGGTIKDAAGNNANLILNSVGSTSSVFVDTTNPSVTSVAAPADDTYAVGQDLNFEVNFNENVNLTGSPKLAITVGSNIRQALYKGGSGTGTLVFGYTIQAGELDTNGIEVGTLATNGGTIQDAASNDVNLTLNNIEATANVLVDSRIELSIPGLTGVNKIYDGTTDASVSGTAALTGVVAGDEVNLSGTSIYNFSSANVNTGIAIITTGFSLAGPDSAKYTLVQPTLSADISPADLTVTADSDRSKVFGNEDPVFTYTTTGFVAGEDGNILTGALSRVAGEDVGDYAIQQGNLTAGSNYLINYTSADFEIIAAMQTGLILANNSFTYDGEMKSLEVTGEAEDAMVVYDNNDRTDAGTYTVKATVTRPNYSTEILEATLVINARPITLTAQEQSKVYGNTFTLDDTAFTVKDIDGDSVLPNGESIDAVNISSTTGIDASTTADVGTYADELVISSQTGSAGFNDSNYDISYTDGDLVVNARLISITAQEQSKVYGNTSIIDDTAFTVTDTDGDSLLPNGESIDAVNISSATEVDASTTANVGKYADELVISSQTGSAGFDASNYEISYTDGDLVVNTRPITLTAQKQSKVYGNTFTLDGKAFTVKDIDGDNVLPNGESIDVVSVASATGIDASTTADVGMYADELIISSPTGSAGFDISNYIFTYDSGDFEITPATQTELVFADKSFIYDTTTKSLVVTGQATDATVSYSNNDQTNAGIYEVAAEVTRPNYTTALLEATLTITKAEAVIPADAVQTFTYDGNLKNVTASLNHNEATLIYTPQQGYTNAGNYPVTVSAIETDNYLSASKEVSLVIENAEITGVTFEDDSFIYDGATKAIEVNGLPEGASVSYENNDQITAGTYEVTATVSQENYNDKVLTADLVIEKAEAVIAAEATQTFTYDGTVKNITASLNHSETSLTYAPQQGYTDADIYTVIVASAETDNYQAASKEVSLVIENAEIKGVTFEDDTFIYDGATKTIEVSGLPEGASVSYENNDQITAGTYEVTATVSQENYNDKVLTADLVIEKAEATITAEATQTFTYDGSVMNVTATLNHSETSLTYAPQQGYTDAGTYRVTTVSAETDNYLSASKEVTLVIENAEITGVTFEDDTFTYDGSTKAIEVSGLPEGASVSYENNDQTAAGTYEVIATISQENYNDKVLTADLVIEKAEAVITAEATQTFTYDGTVKNVIATLNHSETALTYTPAQGYTDAGTYGVTITSAEIDNYLSASKEVTLVIVNAEITGVTFEDDTFTYDGSTKTIEVRGLPEGASVSYENNDQTVAGTYEVTATVSQENYNDKVLTADLVIEKAEAVITAEATQTFTYDGTVKNVIATLNHSETALTYTPAQGYTDAGTYGVAITSAETDNYLSASKEVTLVVENAEIMGVTFEDDTFTYDGSTKTIEVSGLPEGAEVSYENNGKANAGNYEVIAIISQENYNELELTANMIIEKASQSITFNELEDLDQLTDEYFQLDATSTSGLPVMYSYTYENENPAATVGPRGFVRILNGGQITITATQEGNQNYEAATPVVRTLTIIGSEARLNSAVINGTTYTNPSDEIYYLIGCGSSEDEVRIEIEQNGGSSIDRSSSFTISTPAPGIYREVVTVISGDGNITRTYNITVEKNFNFEDIVVQKFNNVLLVNNNPETNGGYKFVSYRWYKDGSVIGNGQYYSAGNNADDQLNADSSYYVVMETEDGEFLRTCTSAIQLRSSLNVALAPNPVNSGGTMELLADFPKDELETMNLSIHNLNGMLIKQMKSNNKSTSIALPYNLEMGVYILKIETKNIRKSLKFIIK</sequence>
<feature type="domain" description="MBG" evidence="4">
    <location>
        <begin position="1308"/>
        <end position="1370"/>
    </location>
</feature>
<protein>
    <recommendedName>
        <fullName evidence="8">Gliding motility-associated C-terminal domain-containing protein</fullName>
    </recommendedName>
</protein>
<proteinExistence type="predicted"/>
<gene>
    <name evidence="6" type="ORF">SAMN05878281_1633</name>
</gene>
<dbReference type="Gene3D" id="2.60.40.2060">
    <property type="match status" value="5"/>
</dbReference>
<organism evidence="6 7">
    <name type="scientific">Salegentibacter salegens</name>
    <dbReference type="NCBI Taxonomy" id="143223"/>
    <lineage>
        <taxon>Bacteria</taxon>
        <taxon>Pseudomonadati</taxon>
        <taxon>Bacteroidota</taxon>
        <taxon>Flavobacteriia</taxon>
        <taxon>Flavobacteriales</taxon>
        <taxon>Flavobacteriaceae</taxon>
        <taxon>Salegentibacter</taxon>
    </lineage>
</organism>
<feature type="domain" description="MBG" evidence="3">
    <location>
        <begin position="1108"/>
        <end position="1198"/>
    </location>
</feature>
<dbReference type="Proteomes" id="UP000190235">
    <property type="component" value="Chromosome I"/>
</dbReference>
<evidence type="ECO:0000259" key="3">
    <source>
        <dbReference type="Pfam" id="PF18676"/>
    </source>
</evidence>
<reference evidence="7" key="1">
    <citation type="submission" date="2016-11" db="EMBL/GenBank/DDBJ databases">
        <authorList>
            <person name="Varghese N."/>
            <person name="Submissions S."/>
        </authorList>
    </citation>
    <scope>NUCLEOTIDE SEQUENCE [LARGE SCALE GENOMIC DNA]</scope>
    <source>
        <strain evidence="7">ACAM 48</strain>
    </source>
</reference>
<feature type="domain" description="MBG" evidence="4">
    <location>
        <begin position="1731"/>
        <end position="1796"/>
    </location>
</feature>
<feature type="domain" description="MBG" evidence="4">
    <location>
        <begin position="2015"/>
        <end position="2081"/>
    </location>
</feature>